<evidence type="ECO:0000313" key="2">
    <source>
        <dbReference type="Proteomes" id="UP000198553"/>
    </source>
</evidence>
<proteinExistence type="predicted"/>
<gene>
    <name evidence="1" type="ORF">SAMN05192533_105176</name>
</gene>
<protein>
    <submittedName>
        <fullName evidence="1">Uncharacterized protein</fullName>
    </submittedName>
</protein>
<accession>A0A1H8AW63</accession>
<dbReference type="Proteomes" id="UP000198553">
    <property type="component" value="Unassembled WGS sequence"/>
</dbReference>
<organism evidence="1 2">
    <name type="scientific">Mesobacillus persicus</name>
    <dbReference type="NCBI Taxonomy" id="930146"/>
    <lineage>
        <taxon>Bacteria</taxon>
        <taxon>Bacillati</taxon>
        <taxon>Bacillota</taxon>
        <taxon>Bacilli</taxon>
        <taxon>Bacillales</taxon>
        <taxon>Bacillaceae</taxon>
        <taxon>Mesobacillus</taxon>
    </lineage>
</organism>
<dbReference type="RefSeq" id="WP_090744000.1">
    <property type="nucleotide sequence ID" value="NZ_FOBW01000005.1"/>
</dbReference>
<dbReference type="OrthoDB" id="2965578at2"/>
<sequence>MKDKNTLLSIDLTKEDIHSTNINLILDSINQIEANQSLNNRFASIELHTIEEDESDSNQRRTKRRLYFTELVKKLPYFLFYINPIGDSHLKIITYLADDMKSNRKEEPRLSGKVGYKMIEAIEDHVTRIGFEPEHEGLLELYQLISDSIKEEDLQCGFL</sequence>
<dbReference type="EMBL" id="FOBW01000005">
    <property type="protein sequence ID" value="SEM74783.1"/>
    <property type="molecule type" value="Genomic_DNA"/>
</dbReference>
<keyword evidence="2" id="KW-1185">Reference proteome</keyword>
<reference evidence="2" key="1">
    <citation type="submission" date="2016-10" db="EMBL/GenBank/DDBJ databases">
        <authorList>
            <person name="Varghese N."/>
            <person name="Submissions S."/>
        </authorList>
    </citation>
    <scope>NUCLEOTIDE SEQUENCE [LARGE SCALE GENOMIC DNA]</scope>
    <source>
        <strain evidence="2">B48,IBRC-M 10115,DSM 25386,CECT 8001</strain>
    </source>
</reference>
<evidence type="ECO:0000313" key="1">
    <source>
        <dbReference type="EMBL" id="SEM74783.1"/>
    </source>
</evidence>
<dbReference type="AlphaFoldDB" id="A0A1H8AW63"/>
<name>A0A1H8AW63_9BACI</name>